<evidence type="ECO:0000256" key="1">
    <source>
        <dbReference type="ARBA" id="ARBA00005184"/>
    </source>
</evidence>
<dbReference type="Proteomes" id="UP001634007">
    <property type="component" value="Unassembled WGS sequence"/>
</dbReference>
<evidence type="ECO:0000256" key="2">
    <source>
        <dbReference type="ARBA" id="ARBA00006027"/>
    </source>
</evidence>
<comment type="function">
    <text evidence="10">Acts in the modification of cell walls via demethylesterification of cell wall pectin.</text>
</comment>
<dbReference type="Gene3D" id="1.20.140.40">
    <property type="entry name" value="Invertase/pectin methylesterase inhibitor family protein"/>
    <property type="match status" value="1"/>
</dbReference>
<keyword evidence="6 12" id="KW-0063">Aspartyl esterase</keyword>
<evidence type="ECO:0000256" key="8">
    <source>
        <dbReference type="ARBA" id="ARBA00023180"/>
    </source>
</evidence>
<dbReference type="EC" id="3.1.1.11" evidence="4 12"/>
<evidence type="ECO:0000256" key="12">
    <source>
        <dbReference type="RuleBase" id="RU000589"/>
    </source>
</evidence>
<name>A0ABD3LE38_EUCGL</name>
<comment type="similarity">
    <text evidence="3">In the C-terminal section; belongs to the pectinesterase family.</text>
</comment>
<keyword evidence="5 12" id="KW-0378">Hydrolase</keyword>
<dbReference type="NCBIfam" id="TIGR01614">
    <property type="entry name" value="PME_inhib"/>
    <property type="match status" value="1"/>
</dbReference>
<evidence type="ECO:0000256" key="5">
    <source>
        <dbReference type="ARBA" id="ARBA00022801"/>
    </source>
</evidence>
<dbReference type="FunFam" id="2.160.20.10:FF:000001">
    <property type="entry name" value="Pectinesterase"/>
    <property type="match status" value="1"/>
</dbReference>
<proteinExistence type="inferred from homology"/>
<organism evidence="14 15">
    <name type="scientific">Eucalyptus globulus</name>
    <name type="common">Tasmanian blue gum</name>
    <dbReference type="NCBI Taxonomy" id="34317"/>
    <lineage>
        <taxon>Eukaryota</taxon>
        <taxon>Viridiplantae</taxon>
        <taxon>Streptophyta</taxon>
        <taxon>Embryophyta</taxon>
        <taxon>Tracheophyta</taxon>
        <taxon>Spermatophyta</taxon>
        <taxon>Magnoliopsida</taxon>
        <taxon>eudicotyledons</taxon>
        <taxon>Gunneridae</taxon>
        <taxon>Pentapetalae</taxon>
        <taxon>rosids</taxon>
        <taxon>malvids</taxon>
        <taxon>Myrtales</taxon>
        <taxon>Myrtaceae</taxon>
        <taxon>Myrtoideae</taxon>
        <taxon>Eucalypteae</taxon>
        <taxon>Eucalyptus</taxon>
    </lineage>
</organism>
<evidence type="ECO:0000256" key="10">
    <source>
        <dbReference type="ARBA" id="ARBA00057335"/>
    </source>
</evidence>
<dbReference type="SUPFAM" id="SSF101148">
    <property type="entry name" value="Plant invertase/pectin methylesterase inhibitor"/>
    <property type="match status" value="1"/>
</dbReference>
<comment type="caution">
    <text evidence="14">The sequence shown here is derived from an EMBL/GenBank/DDBJ whole genome shotgun (WGS) entry which is preliminary data.</text>
</comment>
<dbReference type="PANTHER" id="PTHR31707">
    <property type="entry name" value="PECTINESTERASE"/>
    <property type="match status" value="1"/>
</dbReference>
<gene>
    <name evidence="14" type="ORF">ACJRO7_011114</name>
</gene>
<dbReference type="Gene3D" id="2.160.20.10">
    <property type="entry name" value="Single-stranded right-handed beta-helix, Pectin lyase-like"/>
    <property type="match status" value="1"/>
</dbReference>
<keyword evidence="8" id="KW-0325">Glycoprotein</keyword>
<dbReference type="GO" id="GO:0030599">
    <property type="term" value="F:pectinesterase activity"/>
    <property type="evidence" value="ECO:0007669"/>
    <property type="project" value="UniProtKB-UniRule"/>
</dbReference>
<feature type="domain" description="Pectinesterase inhibitor" evidence="13">
    <location>
        <begin position="48"/>
        <end position="200"/>
    </location>
</feature>
<dbReference type="SMART" id="SM00856">
    <property type="entry name" value="PMEI"/>
    <property type="match status" value="1"/>
</dbReference>
<comment type="pathway">
    <text evidence="1 12">Glycan metabolism; pectin degradation; 2-dehydro-3-deoxy-D-gluconate from pectin: step 1/5.</text>
</comment>
<evidence type="ECO:0000256" key="3">
    <source>
        <dbReference type="ARBA" id="ARBA00007786"/>
    </source>
</evidence>
<evidence type="ECO:0000256" key="6">
    <source>
        <dbReference type="ARBA" id="ARBA00023085"/>
    </source>
</evidence>
<dbReference type="Pfam" id="PF04043">
    <property type="entry name" value="PMEI"/>
    <property type="match status" value="1"/>
</dbReference>
<protein>
    <recommendedName>
        <fullName evidence="4 12">Pectinesterase</fullName>
        <ecNumber evidence="4 12">3.1.1.11</ecNumber>
    </recommendedName>
</protein>
<feature type="active site" evidence="11">
    <location>
        <position position="408"/>
    </location>
</feature>
<dbReference type="GO" id="GO:0045490">
    <property type="term" value="P:pectin catabolic process"/>
    <property type="evidence" value="ECO:0007669"/>
    <property type="project" value="UniProtKB-UniRule"/>
</dbReference>
<evidence type="ECO:0000313" key="15">
    <source>
        <dbReference type="Proteomes" id="UP001634007"/>
    </source>
</evidence>
<keyword evidence="7" id="KW-1015">Disulfide bond</keyword>
<evidence type="ECO:0000256" key="4">
    <source>
        <dbReference type="ARBA" id="ARBA00013229"/>
    </source>
</evidence>
<dbReference type="InterPro" id="IPR000070">
    <property type="entry name" value="Pectinesterase_cat"/>
</dbReference>
<dbReference type="GO" id="GO:0042545">
    <property type="term" value="P:cell wall modification"/>
    <property type="evidence" value="ECO:0007669"/>
    <property type="project" value="UniProtKB-UniRule"/>
</dbReference>
<dbReference type="Pfam" id="PF01095">
    <property type="entry name" value="Pectinesterase"/>
    <property type="match status" value="1"/>
</dbReference>
<dbReference type="EMBL" id="JBJKBG010000002">
    <property type="protein sequence ID" value="KAL3750079.1"/>
    <property type="molecule type" value="Genomic_DNA"/>
</dbReference>
<sequence length="572" mass="63256">MASDGKKKKLAIVAVSSLILVVAVVAVVAGVTMSKGDSKQGETKEVSASMKAIEAMCQPADYKESCVKSLETAGPNVTDPKELIKAGFNVAMKKISEAAEKSVTLKELAKDPRTSQALQNCKELMEYAIDDLQSSFDKLGGLDMSKVDDFLADLKTWLGASITYQETCLDGFENTTSDAGEKMRKALNATAELTSNGLAMVTEISSVLANLNLNFLSGNRRLLQDSEVQVLGHGEFPMWMDPVRRRLLQAKVGVNLKPDLVVAKDGSGKYKTITEALKDIPLRSNKTFVLYVKEGVYREQIIFDKKMWRLTLIGDGPTKTRIVYNSNYVDGVNTFKTATVAVLGEQFLAKDIGFENDAGAIKHQAVALRVQSDFSVFYNCHMDGYQDTLYTHAHRQFYRDCTISGTIDFIFGDASAIFQNCKMLVRKPLDNQQCIVTAQGRKERRQPSAIILQNCTITADASYVPVKAKFRSFLGRPWKEYSRTIIMQSFIDDIIQPEGWLPWMGDFGIKTCFYSEFGNRGPGSSMTGRVKWKGIKTITPAHAVDFTVGTFLRGNTWLPKFGVPFSAGMMAV</sequence>
<evidence type="ECO:0000259" key="13">
    <source>
        <dbReference type="SMART" id="SM00856"/>
    </source>
</evidence>
<evidence type="ECO:0000256" key="7">
    <source>
        <dbReference type="ARBA" id="ARBA00023157"/>
    </source>
</evidence>
<dbReference type="InterPro" id="IPR035513">
    <property type="entry name" value="Invertase/methylesterase_inhib"/>
</dbReference>
<dbReference type="CDD" id="cd15798">
    <property type="entry name" value="PMEI-like_3"/>
    <property type="match status" value="1"/>
</dbReference>
<dbReference type="InterPro" id="IPR033131">
    <property type="entry name" value="Pectinesterase_Asp_AS"/>
</dbReference>
<comment type="catalytic activity">
    <reaction evidence="9 12">
        <text>[(1-&gt;4)-alpha-D-galacturonosyl methyl ester](n) + n H2O = [(1-&gt;4)-alpha-D-galacturonosyl](n) + n methanol + n H(+)</text>
        <dbReference type="Rhea" id="RHEA:22380"/>
        <dbReference type="Rhea" id="RHEA-COMP:14570"/>
        <dbReference type="Rhea" id="RHEA-COMP:14573"/>
        <dbReference type="ChEBI" id="CHEBI:15377"/>
        <dbReference type="ChEBI" id="CHEBI:15378"/>
        <dbReference type="ChEBI" id="CHEBI:17790"/>
        <dbReference type="ChEBI" id="CHEBI:140522"/>
        <dbReference type="ChEBI" id="CHEBI:140523"/>
        <dbReference type="EC" id="3.1.1.11"/>
    </reaction>
</comment>
<keyword evidence="15" id="KW-1185">Reference proteome</keyword>
<dbReference type="AlphaFoldDB" id="A0ABD3LE38"/>
<dbReference type="SUPFAM" id="SSF51126">
    <property type="entry name" value="Pectin lyase-like"/>
    <property type="match status" value="1"/>
</dbReference>
<reference evidence="14 15" key="1">
    <citation type="submission" date="2024-11" db="EMBL/GenBank/DDBJ databases">
        <title>Chromosome-level genome assembly of Eucalyptus globulus Labill. provides insights into its genome evolution.</title>
        <authorList>
            <person name="Li X."/>
        </authorList>
    </citation>
    <scope>NUCLEOTIDE SEQUENCE [LARGE SCALE GENOMIC DNA]</scope>
    <source>
        <strain evidence="14">CL2024</strain>
        <tissue evidence="14">Fresh tender leaves</tissue>
    </source>
</reference>
<comment type="similarity">
    <text evidence="2">In the N-terminal section; belongs to the PMEI family.</text>
</comment>
<dbReference type="PROSITE" id="PS00503">
    <property type="entry name" value="PECTINESTERASE_2"/>
    <property type="match status" value="1"/>
</dbReference>
<dbReference type="InterPro" id="IPR011050">
    <property type="entry name" value="Pectin_lyase_fold/virulence"/>
</dbReference>
<dbReference type="InterPro" id="IPR012334">
    <property type="entry name" value="Pectin_lyas_fold"/>
</dbReference>
<dbReference type="FunFam" id="1.20.140.40:FF:000001">
    <property type="entry name" value="Pectinesterase"/>
    <property type="match status" value="1"/>
</dbReference>
<accession>A0ABD3LE38</accession>
<dbReference type="InterPro" id="IPR006501">
    <property type="entry name" value="Pectinesterase_inhib_dom"/>
</dbReference>
<evidence type="ECO:0000256" key="9">
    <source>
        <dbReference type="ARBA" id="ARBA00047928"/>
    </source>
</evidence>
<evidence type="ECO:0000313" key="14">
    <source>
        <dbReference type="EMBL" id="KAL3750079.1"/>
    </source>
</evidence>
<evidence type="ECO:0000256" key="11">
    <source>
        <dbReference type="PROSITE-ProRule" id="PRU10040"/>
    </source>
</evidence>